<dbReference type="RefSeq" id="WP_054764295.1">
    <property type="nucleotide sequence ID" value="NZ_CAJFZS010000001.1"/>
</dbReference>
<dbReference type="AlphaFoldDB" id="A0A7W9C7E1"/>
<keyword evidence="2 5" id="KW-0808">Transferase</keyword>
<dbReference type="SUPFAM" id="SSF53335">
    <property type="entry name" value="S-adenosyl-L-methionine-dependent methyltransferases"/>
    <property type="match status" value="1"/>
</dbReference>
<dbReference type="EMBL" id="JACHOQ010000003">
    <property type="protein sequence ID" value="MBB5740133.1"/>
    <property type="molecule type" value="Genomic_DNA"/>
</dbReference>
<dbReference type="InterPro" id="IPR029063">
    <property type="entry name" value="SAM-dependent_MTases_sf"/>
</dbReference>
<sequence length="309" mass="32983">MSLSPSSGPDAVPPTTAPPRIFDAGRREARLARSERRLTQADFLHVRAAENAVGSLEAILRDFPVAVDLSAHPGPFARALASSEAADRVGRIVAPTSRAERAAPGRDALPLEDGTTDLIVSLLNLHWANDLPGALAQIRRALKPDGLFLGALFGAGALKELRAVLTEAELAERGGAQARVSPFADGYDGAALLQRAGFALPVSDVDRFVVRYPDMFALVRDLRAMGETNVLHGPIRPLNRAIISRAAHLYAERYGDADGRISATFEIIHLAGWKPHESQQKPLPRGSAKVRLADALGVKELTGEEGDPA</sequence>
<protein>
    <submittedName>
        <fullName evidence="5">SAM-dependent methyltransferase</fullName>
    </submittedName>
</protein>
<keyword evidence="1 5" id="KW-0489">Methyltransferase</keyword>
<dbReference type="PANTHER" id="PTHR13090:SF1">
    <property type="entry name" value="ARGININE-HYDROXYLASE NDUFAF5, MITOCHONDRIAL"/>
    <property type="match status" value="1"/>
</dbReference>
<dbReference type="Gene3D" id="3.40.50.150">
    <property type="entry name" value="Vaccinia Virus protein VP39"/>
    <property type="match status" value="1"/>
</dbReference>
<dbReference type="Proteomes" id="UP000527324">
    <property type="component" value="Unassembled WGS sequence"/>
</dbReference>
<dbReference type="PANTHER" id="PTHR13090">
    <property type="entry name" value="ARGININE-HYDROXYLASE NDUFAF5, MITOCHONDRIAL"/>
    <property type="match status" value="1"/>
</dbReference>
<dbReference type="Pfam" id="PF08241">
    <property type="entry name" value="Methyltransf_11"/>
    <property type="match status" value="1"/>
</dbReference>
<accession>A0A7W9C7E1</accession>
<dbReference type="GO" id="GO:0008757">
    <property type="term" value="F:S-adenosylmethionine-dependent methyltransferase activity"/>
    <property type="evidence" value="ECO:0007669"/>
    <property type="project" value="InterPro"/>
</dbReference>
<dbReference type="InterPro" id="IPR013216">
    <property type="entry name" value="Methyltransf_11"/>
</dbReference>
<evidence type="ECO:0000256" key="3">
    <source>
        <dbReference type="SAM" id="MobiDB-lite"/>
    </source>
</evidence>
<comment type="caution">
    <text evidence="5">The sequence shown here is derived from an EMBL/GenBank/DDBJ whole genome shotgun (WGS) entry which is preliminary data.</text>
</comment>
<gene>
    <name evidence="5" type="ORF">GGQ93_001847</name>
</gene>
<evidence type="ECO:0000313" key="6">
    <source>
        <dbReference type="Proteomes" id="UP000527324"/>
    </source>
</evidence>
<dbReference type="InterPro" id="IPR050602">
    <property type="entry name" value="Malonyl-ACP_OMT"/>
</dbReference>
<reference evidence="5 6" key="1">
    <citation type="submission" date="2020-08" db="EMBL/GenBank/DDBJ databases">
        <title>Genomic Encyclopedia of Type Strains, Phase IV (KMG-IV): sequencing the most valuable type-strain genomes for metagenomic binning, comparative biology and taxonomic classification.</title>
        <authorList>
            <person name="Goeker M."/>
        </authorList>
    </citation>
    <scope>NUCLEOTIDE SEQUENCE [LARGE SCALE GENOMIC DNA]</scope>
    <source>
        <strain evidence="5 6">DSM 4731</strain>
    </source>
</reference>
<feature type="region of interest" description="Disordered" evidence="3">
    <location>
        <begin position="1"/>
        <end position="21"/>
    </location>
</feature>
<dbReference type="GO" id="GO:0032259">
    <property type="term" value="P:methylation"/>
    <property type="evidence" value="ECO:0007669"/>
    <property type="project" value="UniProtKB-KW"/>
</dbReference>
<proteinExistence type="predicted"/>
<evidence type="ECO:0000256" key="2">
    <source>
        <dbReference type="ARBA" id="ARBA00022679"/>
    </source>
</evidence>
<evidence type="ECO:0000313" key="5">
    <source>
        <dbReference type="EMBL" id="MBB5740133.1"/>
    </source>
</evidence>
<name>A0A7W9C7E1_9CAUL</name>
<evidence type="ECO:0000259" key="4">
    <source>
        <dbReference type="Pfam" id="PF08241"/>
    </source>
</evidence>
<feature type="domain" description="Methyltransferase type 11" evidence="4">
    <location>
        <begin position="104"/>
        <end position="149"/>
    </location>
</feature>
<evidence type="ECO:0000256" key="1">
    <source>
        <dbReference type="ARBA" id="ARBA00022603"/>
    </source>
</evidence>
<keyword evidence="6" id="KW-1185">Reference proteome</keyword>
<organism evidence="5 6">
    <name type="scientific">Brevundimonas aurantiaca</name>
    <dbReference type="NCBI Taxonomy" id="74316"/>
    <lineage>
        <taxon>Bacteria</taxon>
        <taxon>Pseudomonadati</taxon>
        <taxon>Pseudomonadota</taxon>
        <taxon>Alphaproteobacteria</taxon>
        <taxon>Caulobacterales</taxon>
        <taxon>Caulobacteraceae</taxon>
        <taxon>Brevundimonas</taxon>
    </lineage>
</organism>